<comment type="caution">
    <text evidence="2">The sequence shown here is derived from an EMBL/GenBank/DDBJ whole genome shotgun (WGS) entry which is preliminary data.</text>
</comment>
<dbReference type="InterPro" id="IPR009027">
    <property type="entry name" value="Ribosomal_bL9/RNase_H1_N"/>
</dbReference>
<dbReference type="InterPro" id="IPR012337">
    <property type="entry name" value="RNaseH-like_sf"/>
</dbReference>
<dbReference type="GO" id="GO:0003676">
    <property type="term" value="F:nucleic acid binding"/>
    <property type="evidence" value="ECO:0007669"/>
    <property type="project" value="InterPro"/>
</dbReference>
<dbReference type="SUPFAM" id="SSF53098">
    <property type="entry name" value="Ribonuclease H-like"/>
    <property type="match status" value="1"/>
</dbReference>
<dbReference type="STRING" id="1802115.A2756_01575"/>
<dbReference type="InterPro" id="IPR011320">
    <property type="entry name" value="RNase_H1_N"/>
</dbReference>
<evidence type="ECO:0000313" key="3">
    <source>
        <dbReference type="Proteomes" id="UP000177785"/>
    </source>
</evidence>
<dbReference type="InterPro" id="IPR037056">
    <property type="entry name" value="RNase_H1_N_sf"/>
</dbReference>
<dbReference type="InterPro" id="IPR036397">
    <property type="entry name" value="RNaseH_sf"/>
</dbReference>
<evidence type="ECO:0000313" key="2">
    <source>
        <dbReference type="EMBL" id="OGZ45292.1"/>
    </source>
</evidence>
<accession>A0A1G2G5F8</accession>
<reference evidence="2 3" key="1">
    <citation type="journal article" date="2016" name="Nat. Commun.">
        <title>Thousands of microbial genomes shed light on interconnected biogeochemical processes in an aquifer system.</title>
        <authorList>
            <person name="Anantharaman K."/>
            <person name="Brown C.T."/>
            <person name="Hug L.A."/>
            <person name="Sharon I."/>
            <person name="Castelle C.J."/>
            <person name="Probst A.J."/>
            <person name="Thomas B.C."/>
            <person name="Singh A."/>
            <person name="Wilkins M.J."/>
            <person name="Karaoz U."/>
            <person name="Brodie E.L."/>
            <person name="Williams K.H."/>
            <person name="Hubbard S.S."/>
            <person name="Banfield J.F."/>
        </authorList>
    </citation>
    <scope>NUCLEOTIDE SEQUENCE [LARGE SCALE GENOMIC DNA]</scope>
</reference>
<sequence length="200" mass="21898">MPTVKKYYAYILPSGEQGIVDAWPACQKLVSGKPNARYKGFTTEANAQAWLATGGDYAAKHVANSGIYFDAGTGRGDGVEISVTDETGADLLQEILPTQKINRHGKHLIQKDVSNNFGELLACRYALELALKRGVMHVFGDSKLIIDYWSKGYINVPNVTRETLELASRVADLRKEFEAAGGRIEHISGDDNPADLGFHK</sequence>
<protein>
    <recommendedName>
        <fullName evidence="1">Ribonuclease H1 N-terminal domain-containing protein</fullName>
    </recommendedName>
</protein>
<dbReference type="AlphaFoldDB" id="A0A1G2G5F8"/>
<dbReference type="Proteomes" id="UP000177785">
    <property type="component" value="Unassembled WGS sequence"/>
</dbReference>
<dbReference type="EMBL" id="MHNL01000007">
    <property type="protein sequence ID" value="OGZ45292.1"/>
    <property type="molecule type" value="Genomic_DNA"/>
</dbReference>
<dbReference type="Gene3D" id="3.30.420.10">
    <property type="entry name" value="Ribonuclease H-like superfamily/Ribonuclease H"/>
    <property type="match status" value="1"/>
</dbReference>
<dbReference type="Pfam" id="PF01693">
    <property type="entry name" value="Cauli_VI"/>
    <property type="match status" value="1"/>
</dbReference>
<name>A0A1G2G5F8_9BACT</name>
<gene>
    <name evidence="2" type="ORF">A2756_01575</name>
</gene>
<proteinExistence type="predicted"/>
<dbReference type="SUPFAM" id="SSF55658">
    <property type="entry name" value="L9 N-domain-like"/>
    <property type="match status" value="1"/>
</dbReference>
<organism evidence="2 3">
    <name type="scientific">Candidatus Ryanbacteria bacterium RIFCSPHIGHO2_01_FULL_48_27</name>
    <dbReference type="NCBI Taxonomy" id="1802115"/>
    <lineage>
        <taxon>Bacteria</taxon>
        <taxon>Candidatus Ryaniibacteriota</taxon>
    </lineage>
</organism>
<evidence type="ECO:0000259" key="1">
    <source>
        <dbReference type="Pfam" id="PF01693"/>
    </source>
</evidence>
<dbReference type="Gene3D" id="3.40.970.10">
    <property type="entry name" value="Ribonuclease H1, N-terminal domain"/>
    <property type="match status" value="1"/>
</dbReference>
<feature type="domain" description="Ribonuclease H1 N-terminal" evidence="1">
    <location>
        <begin position="6"/>
        <end position="50"/>
    </location>
</feature>